<dbReference type="KEGG" id="mcha:111008810"/>
<organism evidence="2 3">
    <name type="scientific">Momordica charantia</name>
    <name type="common">Bitter gourd</name>
    <name type="synonym">Balsam pear</name>
    <dbReference type="NCBI Taxonomy" id="3673"/>
    <lineage>
        <taxon>Eukaryota</taxon>
        <taxon>Viridiplantae</taxon>
        <taxon>Streptophyta</taxon>
        <taxon>Embryophyta</taxon>
        <taxon>Tracheophyta</taxon>
        <taxon>Spermatophyta</taxon>
        <taxon>Magnoliopsida</taxon>
        <taxon>eudicotyledons</taxon>
        <taxon>Gunneridae</taxon>
        <taxon>Pentapetalae</taxon>
        <taxon>rosids</taxon>
        <taxon>fabids</taxon>
        <taxon>Cucurbitales</taxon>
        <taxon>Cucurbitaceae</taxon>
        <taxon>Momordiceae</taxon>
        <taxon>Momordica</taxon>
    </lineage>
</organism>
<dbReference type="RefSeq" id="XP_022137313.1">
    <property type="nucleotide sequence ID" value="XM_022281621.1"/>
</dbReference>
<feature type="transmembrane region" description="Helical" evidence="1">
    <location>
        <begin position="44"/>
        <end position="61"/>
    </location>
</feature>
<dbReference type="PANTHER" id="PTHR35762">
    <property type="entry name" value="TRANSMEMBRANE PROTEIN"/>
    <property type="match status" value="1"/>
</dbReference>
<accession>A0A6J1CA01</accession>
<evidence type="ECO:0000313" key="3">
    <source>
        <dbReference type="RefSeq" id="XP_022137313.1"/>
    </source>
</evidence>
<reference evidence="3" key="1">
    <citation type="submission" date="2025-08" db="UniProtKB">
        <authorList>
            <consortium name="RefSeq"/>
        </authorList>
    </citation>
    <scope>IDENTIFICATION</scope>
    <source>
        <strain evidence="3">OHB3-1</strain>
    </source>
</reference>
<dbReference type="PANTHER" id="PTHR35762:SF2">
    <property type="entry name" value="TRANSMEMBRANE PROTEIN"/>
    <property type="match status" value="1"/>
</dbReference>
<protein>
    <submittedName>
        <fullName evidence="3">Uncharacterized protein LOC111008810</fullName>
    </submittedName>
</protein>
<evidence type="ECO:0000256" key="1">
    <source>
        <dbReference type="SAM" id="Phobius"/>
    </source>
</evidence>
<keyword evidence="1" id="KW-1133">Transmembrane helix</keyword>
<keyword evidence="2" id="KW-1185">Reference proteome</keyword>
<sequence length="166" mass="18954">MGVNIINNNIIHSFLLSFLTALVSGIFFFISFWILPFLQSSSNTPTASVFLLGNLIVAVLVGESKMFSPKTCDSAVDDDDDCLFDGSFGECSIGEMEDDCDEGERIDEWEMSNLGDREELSRRADDFIARVNMQRKIEATILSYGCEWTTMNKKYRRRRICLKQRF</sequence>
<evidence type="ECO:0000313" key="2">
    <source>
        <dbReference type="Proteomes" id="UP000504603"/>
    </source>
</evidence>
<keyword evidence="1" id="KW-0472">Membrane</keyword>
<gene>
    <name evidence="3" type="primary">LOC111008810</name>
</gene>
<dbReference type="AlphaFoldDB" id="A0A6J1CA01"/>
<name>A0A6J1CA01_MOMCH</name>
<dbReference type="OrthoDB" id="781735at2759"/>
<proteinExistence type="predicted"/>
<feature type="transmembrane region" description="Helical" evidence="1">
    <location>
        <begin position="12"/>
        <end position="38"/>
    </location>
</feature>
<keyword evidence="1" id="KW-0812">Transmembrane</keyword>
<dbReference type="GeneID" id="111008810"/>
<dbReference type="Proteomes" id="UP000504603">
    <property type="component" value="Unplaced"/>
</dbReference>